<evidence type="ECO:0000256" key="2">
    <source>
        <dbReference type="SAM" id="Phobius"/>
    </source>
</evidence>
<keyword evidence="2" id="KW-1133">Transmembrane helix</keyword>
<comment type="caution">
    <text evidence="3">The sequence shown here is derived from an EMBL/GenBank/DDBJ whole genome shotgun (WGS) entry which is preliminary data.</text>
</comment>
<feature type="transmembrane region" description="Helical" evidence="2">
    <location>
        <begin position="69"/>
        <end position="88"/>
    </location>
</feature>
<evidence type="ECO:0000313" key="4">
    <source>
        <dbReference type="Proteomes" id="UP000076976"/>
    </source>
</evidence>
<evidence type="ECO:0000256" key="1">
    <source>
        <dbReference type="SAM" id="MobiDB-lite"/>
    </source>
</evidence>
<feature type="region of interest" description="Disordered" evidence="1">
    <location>
        <begin position="96"/>
        <end position="116"/>
    </location>
</feature>
<sequence>MSILEAKIAVNHVALVVIAAIIAVAFTAGAVSTGTWAWLVAVPMDVAGAVLVVVGGARRRASDNERGTATSVLGGLLVVGSIWAAFGLGNAVSSEQGRAADEDSSHAGPVSARMSP</sequence>
<dbReference type="EMBL" id="LQZG01000002">
    <property type="protein sequence ID" value="OAB87843.1"/>
    <property type="molecule type" value="Genomic_DNA"/>
</dbReference>
<proteinExistence type="predicted"/>
<accession>A0A176QDV1</accession>
<evidence type="ECO:0000313" key="3">
    <source>
        <dbReference type="EMBL" id="OAB87843.1"/>
    </source>
</evidence>
<name>A0A176QDV1_9MICO</name>
<reference evidence="3 4" key="1">
    <citation type="submission" date="2016-01" db="EMBL/GenBank/DDBJ databases">
        <title>Janibacter melonis strain CD11_4 genome sequencing and assembly.</title>
        <authorList>
            <person name="Nair G.R."/>
            <person name="Kaur G."/>
            <person name="Chander A.M."/>
            <person name="Mayilraj S."/>
        </authorList>
    </citation>
    <scope>NUCLEOTIDE SEQUENCE [LARGE SCALE GENOMIC DNA]</scope>
    <source>
        <strain evidence="3 4">CD11-4</strain>
    </source>
</reference>
<dbReference type="AlphaFoldDB" id="A0A176QDV1"/>
<feature type="transmembrane region" description="Helical" evidence="2">
    <location>
        <begin position="36"/>
        <end position="57"/>
    </location>
</feature>
<dbReference type="STRING" id="262209.AWH69_07365"/>
<feature type="transmembrane region" description="Helical" evidence="2">
    <location>
        <begin position="12"/>
        <end position="30"/>
    </location>
</feature>
<keyword evidence="2" id="KW-0472">Membrane</keyword>
<dbReference type="Proteomes" id="UP000076976">
    <property type="component" value="Unassembled WGS sequence"/>
</dbReference>
<keyword evidence="2" id="KW-0812">Transmembrane</keyword>
<dbReference type="RefSeq" id="WP_068273626.1">
    <property type="nucleotide sequence ID" value="NZ_LQZG01000002.1"/>
</dbReference>
<protein>
    <submittedName>
        <fullName evidence="3">Uncharacterized protein</fullName>
    </submittedName>
</protein>
<keyword evidence="4" id="KW-1185">Reference proteome</keyword>
<gene>
    <name evidence="3" type="ORF">AWH69_07365</name>
</gene>
<organism evidence="3 4">
    <name type="scientific">Janibacter melonis</name>
    <dbReference type="NCBI Taxonomy" id="262209"/>
    <lineage>
        <taxon>Bacteria</taxon>
        <taxon>Bacillati</taxon>
        <taxon>Actinomycetota</taxon>
        <taxon>Actinomycetes</taxon>
        <taxon>Micrococcales</taxon>
        <taxon>Intrasporangiaceae</taxon>
        <taxon>Janibacter</taxon>
    </lineage>
</organism>